<accession>A0ABQ2UCY7</accession>
<reference evidence="2" key="1">
    <citation type="journal article" date="2019" name="Int. J. Syst. Evol. Microbiol.">
        <title>The Global Catalogue of Microorganisms (GCM) 10K type strain sequencing project: providing services to taxonomists for standard genome sequencing and annotation.</title>
        <authorList>
            <consortium name="The Broad Institute Genomics Platform"/>
            <consortium name="The Broad Institute Genome Sequencing Center for Infectious Disease"/>
            <person name="Wu L."/>
            <person name="Ma J."/>
        </authorList>
    </citation>
    <scope>NUCLEOTIDE SEQUENCE [LARGE SCALE GENOMIC DNA]</scope>
    <source>
        <strain evidence="2">JCM 3296</strain>
    </source>
</reference>
<sequence length="132" mass="13662">MKSLRPCDLLTESEAFSFGLKLPGEASMIVGFNTCDWIIPGNGGLNAGINIDTGVKDLNINGDKESDVKVGKFTGVKVEGQDGSKDNCSILIAVSETSSVAVTANMRAGSGDRAGACERATKAADLIAQKLP</sequence>
<evidence type="ECO:0000313" key="1">
    <source>
        <dbReference type="EMBL" id="GGU22354.1"/>
    </source>
</evidence>
<dbReference type="Proteomes" id="UP000649573">
    <property type="component" value="Unassembled WGS sequence"/>
</dbReference>
<dbReference type="EMBL" id="BMRE01000002">
    <property type="protein sequence ID" value="GGU22354.1"/>
    <property type="molecule type" value="Genomic_DNA"/>
</dbReference>
<evidence type="ECO:0000313" key="2">
    <source>
        <dbReference type="Proteomes" id="UP000649573"/>
    </source>
</evidence>
<name>A0ABQ2UCY7_9PSEU</name>
<comment type="caution">
    <text evidence="1">The sequence shown here is derived from an EMBL/GenBank/DDBJ whole genome shotgun (WGS) entry which is preliminary data.</text>
</comment>
<dbReference type="InterPro" id="IPR024520">
    <property type="entry name" value="DUF3558"/>
</dbReference>
<protein>
    <recommendedName>
        <fullName evidence="3">DUF3558 domain-containing protein</fullName>
    </recommendedName>
</protein>
<organism evidence="1 2">
    <name type="scientific">Lentzea flava</name>
    <dbReference type="NCBI Taxonomy" id="103732"/>
    <lineage>
        <taxon>Bacteria</taxon>
        <taxon>Bacillati</taxon>
        <taxon>Actinomycetota</taxon>
        <taxon>Actinomycetes</taxon>
        <taxon>Pseudonocardiales</taxon>
        <taxon>Pseudonocardiaceae</taxon>
        <taxon>Lentzea</taxon>
    </lineage>
</organism>
<keyword evidence="2" id="KW-1185">Reference proteome</keyword>
<proteinExistence type="predicted"/>
<gene>
    <name evidence="1" type="ORF">GCM10010178_13370</name>
</gene>
<dbReference type="Pfam" id="PF12079">
    <property type="entry name" value="DUF3558"/>
    <property type="match status" value="1"/>
</dbReference>
<evidence type="ECO:0008006" key="3">
    <source>
        <dbReference type="Google" id="ProtNLM"/>
    </source>
</evidence>